<evidence type="ECO:0000256" key="3">
    <source>
        <dbReference type="ARBA" id="ARBA00022676"/>
    </source>
</evidence>
<dbReference type="EMBL" id="CP002691">
    <property type="protein sequence ID" value="AEE48932.1"/>
    <property type="molecule type" value="Genomic_DNA"/>
</dbReference>
<evidence type="ECO:0000259" key="9">
    <source>
        <dbReference type="Pfam" id="PF13231"/>
    </source>
</evidence>
<evidence type="ECO:0000313" key="11">
    <source>
        <dbReference type="Proteomes" id="UP000008461"/>
    </source>
</evidence>
<feature type="transmembrane region" description="Helical" evidence="8">
    <location>
        <begin position="205"/>
        <end position="228"/>
    </location>
</feature>
<dbReference type="OrthoDB" id="9792789at2"/>
<dbReference type="Proteomes" id="UP000008461">
    <property type="component" value="Chromosome"/>
</dbReference>
<comment type="subcellular location">
    <subcellularLocation>
        <location evidence="1">Cell membrane</location>
        <topology evidence="1">Multi-pass membrane protein</topology>
    </subcellularLocation>
</comment>
<dbReference type="KEGG" id="hhy:Halhy_1033"/>
<feature type="transmembrane region" description="Helical" evidence="8">
    <location>
        <begin position="354"/>
        <end position="374"/>
    </location>
</feature>
<dbReference type="Pfam" id="PF13231">
    <property type="entry name" value="PMT_2"/>
    <property type="match status" value="1"/>
</dbReference>
<feature type="transmembrane region" description="Helical" evidence="8">
    <location>
        <begin position="306"/>
        <end position="323"/>
    </location>
</feature>
<keyword evidence="11" id="KW-1185">Reference proteome</keyword>
<dbReference type="AlphaFoldDB" id="F4KQA6"/>
<dbReference type="GO" id="GO:0016763">
    <property type="term" value="F:pentosyltransferase activity"/>
    <property type="evidence" value="ECO:0007669"/>
    <property type="project" value="TreeGrafter"/>
</dbReference>
<evidence type="ECO:0000256" key="5">
    <source>
        <dbReference type="ARBA" id="ARBA00022692"/>
    </source>
</evidence>
<evidence type="ECO:0000256" key="1">
    <source>
        <dbReference type="ARBA" id="ARBA00004651"/>
    </source>
</evidence>
<dbReference type="RefSeq" id="WP_013763487.1">
    <property type="nucleotide sequence ID" value="NC_015510.1"/>
</dbReference>
<evidence type="ECO:0000256" key="7">
    <source>
        <dbReference type="ARBA" id="ARBA00023136"/>
    </source>
</evidence>
<evidence type="ECO:0000313" key="10">
    <source>
        <dbReference type="EMBL" id="AEE48932.1"/>
    </source>
</evidence>
<evidence type="ECO:0000256" key="4">
    <source>
        <dbReference type="ARBA" id="ARBA00022679"/>
    </source>
</evidence>
<dbReference type="InterPro" id="IPR038731">
    <property type="entry name" value="RgtA/B/C-like"/>
</dbReference>
<protein>
    <submittedName>
        <fullName evidence="10">Glycosyl transferase family 39</fullName>
    </submittedName>
</protein>
<dbReference type="GO" id="GO:0005886">
    <property type="term" value="C:plasma membrane"/>
    <property type="evidence" value="ECO:0007669"/>
    <property type="project" value="UniProtKB-SubCell"/>
</dbReference>
<dbReference type="InterPro" id="IPR050297">
    <property type="entry name" value="LipidA_mod_glycosyltrf_83"/>
</dbReference>
<keyword evidence="7 8" id="KW-0472">Membrane</keyword>
<keyword evidence="3" id="KW-0328">Glycosyltransferase</keyword>
<dbReference type="HOGENOM" id="CLU_558685_0_0_10"/>
<keyword evidence="5 8" id="KW-0812">Transmembrane</keyword>
<reference key="2">
    <citation type="submission" date="2011-04" db="EMBL/GenBank/DDBJ databases">
        <title>Complete sequence of chromosome of Haliscomenobacter hydrossis DSM 1100.</title>
        <authorList>
            <consortium name="US DOE Joint Genome Institute (JGI-PGF)"/>
            <person name="Lucas S."/>
            <person name="Han J."/>
            <person name="Lapidus A."/>
            <person name="Bruce D."/>
            <person name="Goodwin L."/>
            <person name="Pitluck S."/>
            <person name="Peters L."/>
            <person name="Kyrpides N."/>
            <person name="Mavromatis K."/>
            <person name="Ivanova N."/>
            <person name="Ovchinnikova G."/>
            <person name="Pagani I."/>
            <person name="Daligault H."/>
            <person name="Detter J.C."/>
            <person name="Han C."/>
            <person name="Land M."/>
            <person name="Hauser L."/>
            <person name="Markowitz V."/>
            <person name="Cheng J.-F."/>
            <person name="Hugenholtz P."/>
            <person name="Woyke T."/>
            <person name="Wu D."/>
            <person name="Verbarg S."/>
            <person name="Frueling A."/>
            <person name="Brambilla E."/>
            <person name="Klenk H.-P."/>
            <person name="Eisen J.A."/>
        </authorList>
    </citation>
    <scope>NUCLEOTIDE SEQUENCE</scope>
    <source>
        <strain>DSM 1100</strain>
    </source>
</reference>
<feature type="transmembrane region" description="Helical" evidence="8">
    <location>
        <begin position="329"/>
        <end position="347"/>
    </location>
</feature>
<evidence type="ECO:0000256" key="6">
    <source>
        <dbReference type="ARBA" id="ARBA00022989"/>
    </source>
</evidence>
<organism evidence="10 11">
    <name type="scientific">Haliscomenobacter hydrossis (strain ATCC 27775 / DSM 1100 / LMG 10767 / O)</name>
    <dbReference type="NCBI Taxonomy" id="760192"/>
    <lineage>
        <taxon>Bacteria</taxon>
        <taxon>Pseudomonadati</taxon>
        <taxon>Bacteroidota</taxon>
        <taxon>Saprospiria</taxon>
        <taxon>Saprospirales</taxon>
        <taxon>Haliscomenobacteraceae</taxon>
        <taxon>Haliscomenobacter</taxon>
    </lineage>
</organism>
<feature type="domain" description="Glycosyltransferase RgtA/B/C/D-like" evidence="9">
    <location>
        <begin position="103"/>
        <end position="262"/>
    </location>
</feature>
<feature type="transmembrane region" description="Helical" evidence="8">
    <location>
        <begin position="240"/>
        <end position="260"/>
    </location>
</feature>
<reference evidence="10 11" key="1">
    <citation type="journal article" date="2011" name="Stand. Genomic Sci.">
        <title>Complete genome sequence of Haliscomenobacter hydrossis type strain (O).</title>
        <authorList>
            <consortium name="US DOE Joint Genome Institute (JGI-PGF)"/>
            <person name="Daligault H."/>
            <person name="Lapidus A."/>
            <person name="Zeytun A."/>
            <person name="Nolan M."/>
            <person name="Lucas S."/>
            <person name="Del Rio T.G."/>
            <person name="Tice H."/>
            <person name="Cheng J.F."/>
            <person name="Tapia R."/>
            <person name="Han C."/>
            <person name="Goodwin L."/>
            <person name="Pitluck S."/>
            <person name="Liolios K."/>
            <person name="Pagani I."/>
            <person name="Ivanova N."/>
            <person name="Huntemann M."/>
            <person name="Mavromatis K."/>
            <person name="Mikhailova N."/>
            <person name="Pati A."/>
            <person name="Chen A."/>
            <person name="Palaniappan K."/>
            <person name="Land M."/>
            <person name="Hauser L."/>
            <person name="Brambilla E.M."/>
            <person name="Rohde M."/>
            <person name="Verbarg S."/>
            <person name="Goker M."/>
            <person name="Bristow J."/>
            <person name="Eisen J.A."/>
            <person name="Markowitz V."/>
            <person name="Hugenholtz P."/>
            <person name="Kyrpides N.C."/>
            <person name="Klenk H.P."/>
            <person name="Woyke T."/>
        </authorList>
    </citation>
    <scope>NUCLEOTIDE SEQUENCE [LARGE SCALE GENOMIC DNA]</scope>
    <source>
        <strain evidence="11">ATCC 27775 / DSM 1100 / LMG 10767 / O</strain>
    </source>
</reference>
<dbReference type="PANTHER" id="PTHR33908:SF11">
    <property type="entry name" value="MEMBRANE PROTEIN"/>
    <property type="match status" value="1"/>
</dbReference>
<name>F4KQA6_HALH1</name>
<accession>F4KQA6</accession>
<gene>
    <name evidence="10" type="ordered locus">Halhy_1033</name>
</gene>
<keyword evidence="2" id="KW-1003">Cell membrane</keyword>
<sequence>MPLSWTSINGLFLSIALLSAILAPVWQYKRVNQFSLWIIILAGFTLRLIPAQDVFLHEWDERFHALVAKNMGENPLAPSLYQHPVLDYNYQNWTANHIWLHKQPLALWIIHVSLQCFGLNALAVRLPSVIMSVCCIWFTFLICKLLFKDEKTAILAAFLQAINGFLIENAVGRIPTDHVDAQFLFFTELSALLICLYAKQAKFWLLMGIGIALGLSILTKWLTGLFVLPLFGLLMWGRQALGRLVFSGAVIGIVATLLALPWQVYILEHFPQEALWEYNYNSRHLFEAIEGHDGEWYYHLFKARMIWNELVYLPFLWLLYEAWRSKNRAHYFLLAWILIPYLFFSMVHTKMTGYIIICAPAVFIAMALFVQKMVSYSPNWGRALAVLMLALSIRYCIERIKPFEVDPAQREKLELVQKIDAYAPNAHTVVFNFPHAIEAMFFTECTAYSTLPTVDELLALQEKGYRVLVFDAGDLPEGYRRPKIELFK</sequence>
<dbReference type="eggNOG" id="COG1807">
    <property type="taxonomic scope" value="Bacteria"/>
</dbReference>
<evidence type="ECO:0000256" key="2">
    <source>
        <dbReference type="ARBA" id="ARBA00022475"/>
    </source>
</evidence>
<proteinExistence type="predicted"/>
<dbReference type="GO" id="GO:0009103">
    <property type="term" value="P:lipopolysaccharide biosynthetic process"/>
    <property type="evidence" value="ECO:0007669"/>
    <property type="project" value="UniProtKB-ARBA"/>
</dbReference>
<feature type="transmembrane region" description="Helical" evidence="8">
    <location>
        <begin position="154"/>
        <end position="175"/>
    </location>
</feature>
<feature type="transmembrane region" description="Helical" evidence="8">
    <location>
        <begin position="129"/>
        <end position="147"/>
    </location>
</feature>
<keyword evidence="6 8" id="KW-1133">Transmembrane helix</keyword>
<dbReference type="PANTHER" id="PTHR33908">
    <property type="entry name" value="MANNOSYLTRANSFERASE YKCB-RELATED"/>
    <property type="match status" value="1"/>
</dbReference>
<keyword evidence="4 10" id="KW-0808">Transferase</keyword>
<feature type="transmembrane region" description="Helical" evidence="8">
    <location>
        <begin position="37"/>
        <end position="56"/>
    </location>
</feature>
<evidence type="ECO:0000256" key="8">
    <source>
        <dbReference type="SAM" id="Phobius"/>
    </source>
</evidence>
<dbReference type="STRING" id="760192.Halhy_1033"/>